<name>L5LKA7_MYODS</name>
<accession>L5LKA7</accession>
<feature type="region of interest" description="Disordered" evidence="1">
    <location>
        <begin position="139"/>
        <end position="158"/>
    </location>
</feature>
<organism evidence="2 3">
    <name type="scientific">Myotis davidii</name>
    <name type="common">David's myotis</name>
    <dbReference type="NCBI Taxonomy" id="225400"/>
    <lineage>
        <taxon>Eukaryota</taxon>
        <taxon>Metazoa</taxon>
        <taxon>Chordata</taxon>
        <taxon>Craniata</taxon>
        <taxon>Vertebrata</taxon>
        <taxon>Euteleostomi</taxon>
        <taxon>Mammalia</taxon>
        <taxon>Eutheria</taxon>
        <taxon>Laurasiatheria</taxon>
        <taxon>Chiroptera</taxon>
        <taxon>Yangochiroptera</taxon>
        <taxon>Vespertilionidae</taxon>
        <taxon>Myotis</taxon>
    </lineage>
</organism>
<gene>
    <name evidence="2" type="ORF">MDA_GLEAN10011541</name>
</gene>
<dbReference type="EMBL" id="KB110672">
    <property type="protein sequence ID" value="ELK26819.1"/>
    <property type="molecule type" value="Genomic_DNA"/>
</dbReference>
<sequence length="158" mass="16785">MVLLFTSGCRDWDSHMILMALEESGPFKPSSTLSLNAASKLQCFKSMCHSHPPTPSPRDSECRPSGISASSDPAEEAVNPSWLAAPASDPDPAILSSAVEKGQFRLAVSSGGGMGQVDCDTLSQVQDGEKGHMFAVHTRVPLTSRMREQPQGGRAGEE</sequence>
<evidence type="ECO:0000313" key="3">
    <source>
        <dbReference type="Proteomes" id="UP000010556"/>
    </source>
</evidence>
<dbReference type="Proteomes" id="UP000010556">
    <property type="component" value="Unassembled WGS sequence"/>
</dbReference>
<feature type="region of interest" description="Disordered" evidence="1">
    <location>
        <begin position="49"/>
        <end position="93"/>
    </location>
</feature>
<dbReference type="AlphaFoldDB" id="L5LKA7"/>
<evidence type="ECO:0000313" key="2">
    <source>
        <dbReference type="EMBL" id="ELK26819.1"/>
    </source>
</evidence>
<proteinExistence type="predicted"/>
<keyword evidence="3" id="KW-1185">Reference proteome</keyword>
<reference evidence="3" key="1">
    <citation type="journal article" date="2013" name="Science">
        <title>Comparative analysis of bat genomes provides insight into the evolution of flight and immunity.</title>
        <authorList>
            <person name="Zhang G."/>
            <person name="Cowled C."/>
            <person name="Shi Z."/>
            <person name="Huang Z."/>
            <person name="Bishop-Lilly K.A."/>
            <person name="Fang X."/>
            <person name="Wynne J.W."/>
            <person name="Xiong Z."/>
            <person name="Baker M.L."/>
            <person name="Zhao W."/>
            <person name="Tachedjian M."/>
            <person name="Zhu Y."/>
            <person name="Zhou P."/>
            <person name="Jiang X."/>
            <person name="Ng J."/>
            <person name="Yang L."/>
            <person name="Wu L."/>
            <person name="Xiao J."/>
            <person name="Feng Y."/>
            <person name="Chen Y."/>
            <person name="Sun X."/>
            <person name="Zhang Y."/>
            <person name="Marsh G.A."/>
            <person name="Crameri G."/>
            <person name="Broder C.C."/>
            <person name="Frey K.G."/>
            <person name="Wang L.F."/>
            <person name="Wang J."/>
        </authorList>
    </citation>
    <scope>NUCLEOTIDE SEQUENCE [LARGE SCALE GENOMIC DNA]</scope>
</reference>
<protein>
    <submittedName>
        <fullName evidence="2">Uncharacterized protein</fullName>
    </submittedName>
</protein>
<evidence type="ECO:0000256" key="1">
    <source>
        <dbReference type="SAM" id="MobiDB-lite"/>
    </source>
</evidence>